<gene>
    <name evidence="1" type="ORF">M5K25_014557</name>
</gene>
<dbReference type="PANTHER" id="PTHR33320:SF2">
    <property type="entry name" value="OS07G0564200 PROTEIN"/>
    <property type="match status" value="1"/>
</dbReference>
<reference evidence="1 2" key="1">
    <citation type="journal article" date="2024" name="Plant Biotechnol. J.">
        <title>Dendrobium thyrsiflorum genome and its molecular insights into genes involved in important horticultural traits.</title>
        <authorList>
            <person name="Chen B."/>
            <person name="Wang J.Y."/>
            <person name="Zheng P.J."/>
            <person name="Li K.L."/>
            <person name="Liang Y.M."/>
            <person name="Chen X.F."/>
            <person name="Zhang C."/>
            <person name="Zhao X."/>
            <person name="He X."/>
            <person name="Zhang G.Q."/>
            <person name="Liu Z.J."/>
            <person name="Xu Q."/>
        </authorList>
    </citation>
    <scope>NUCLEOTIDE SEQUENCE [LARGE SCALE GENOMIC DNA]</scope>
    <source>
        <strain evidence="1">GZMU011</strain>
    </source>
</reference>
<sequence>MLCSTAHNIKSSVQLTVAPTCNFSMLWDPWCNGRSLSEITSWNHLSHKSVDEFISNGHWVIPTDFPDSLREAILQVNILEQPALALDGSKHPSFKQFTDLYHLNLRKVQWRLLMKAGSLIRLGGGGGQRGGKGMVFFCFLVDTREMVRSSKPAAGICSRCGGGASVADMETATRFCYVPVYRRTWRAIICTFCGALLKSYYRRHLRRP</sequence>
<dbReference type="AlphaFoldDB" id="A0ABD0V2Y1"/>
<evidence type="ECO:0000313" key="2">
    <source>
        <dbReference type="Proteomes" id="UP001552299"/>
    </source>
</evidence>
<evidence type="ECO:0000313" key="1">
    <source>
        <dbReference type="EMBL" id="KAL0917001.1"/>
    </source>
</evidence>
<protein>
    <submittedName>
        <fullName evidence="1">Uncharacterized protein</fullName>
    </submittedName>
</protein>
<accession>A0ABD0V2Y1</accession>
<name>A0ABD0V2Y1_DENTH</name>
<dbReference type="PANTHER" id="PTHR33320">
    <property type="entry name" value="METHIONYL-TRNA SYNTHETASE"/>
    <property type="match status" value="1"/>
</dbReference>
<comment type="caution">
    <text evidence="1">The sequence shown here is derived from an EMBL/GenBank/DDBJ whole genome shotgun (WGS) entry which is preliminary data.</text>
</comment>
<proteinExistence type="predicted"/>
<organism evidence="1 2">
    <name type="scientific">Dendrobium thyrsiflorum</name>
    <name type="common">Pinecone-like raceme dendrobium</name>
    <name type="synonym">Orchid</name>
    <dbReference type="NCBI Taxonomy" id="117978"/>
    <lineage>
        <taxon>Eukaryota</taxon>
        <taxon>Viridiplantae</taxon>
        <taxon>Streptophyta</taxon>
        <taxon>Embryophyta</taxon>
        <taxon>Tracheophyta</taxon>
        <taxon>Spermatophyta</taxon>
        <taxon>Magnoliopsida</taxon>
        <taxon>Liliopsida</taxon>
        <taxon>Asparagales</taxon>
        <taxon>Orchidaceae</taxon>
        <taxon>Epidendroideae</taxon>
        <taxon>Malaxideae</taxon>
        <taxon>Dendrobiinae</taxon>
        <taxon>Dendrobium</taxon>
    </lineage>
</organism>
<dbReference type="EMBL" id="JANQDX010000011">
    <property type="protein sequence ID" value="KAL0917001.1"/>
    <property type="molecule type" value="Genomic_DNA"/>
</dbReference>
<dbReference type="Proteomes" id="UP001552299">
    <property type="component" value="Unassembled WGS sequence"/>
</dbReference>
<keyword evidence="2" id="KW-1185">Reference proteome</keyword>